<comment type="caution">
    <text evidence="1">The sequence shown here is derived from an EMBL/GenBank/DDBJ whole genome shotgun (WGS) entry which is preliminary data.</text>
</comment>
<organism evidence="1 2">
    <name type="scientific">Noviluteimonas gilva</name>
    <dbReference type="NCBI Taxonomy" id="2682097"/>
    <lineage>
        <taxon>Bacteria</taxon>
        <taxon>Pseudomonadati</taxon>
        <taxon>Pseudomonadota</taxon>
        <taxon>Gammaproteobacteria</taxon>
        <taxon>Lysobacterales</taxon>
        <taxon>Lysobacteraceae</taxon>
        <taxon>Noviluteimonas</taxon>
    </lineage>
</organism>
<reference evidence="1 2" key="1">
    <citation type="submission" date="2019-12" db="EMBL/GenBank/DDBJ databases">
        <authorList>
            <person name="Xu J."/>
        </authorList>
    </citation>
    <scope>NUCLEOTIDE SEQUENCE [LARGE SCALE GENOMIC DNA]</scope>
    <source>
        <strain evidence="1 2">HX-5-24</strain>
    </source>
</reference>
<evidence type="ECO:0008006" key="3">
    <source>
        <dbReference type="Google" id="ProtNLM"/>
    </source>
</evidence>
<evidence type="ECO:0000313" key="2">
    <source>
        <dbReference type="Proteomes" id="UP000479692"/>
    </source>
</evidence>
<accession>A0A7C9HR21</accession>
<keyword evidence="2" id="KW-1185">Reference proteome</keyword>
<dbReference type="RefSeq" id="WP_156640527.1">
    <property type="nucleotide sequence ID" value="NZ_WOXT01000001.1"/>
</dbReference>
<dbReference type="EMBL" id="WOXT01000001">
    <property type="protein sequence ID" value="MUV13371.1"/>
    <property type="molecule type" value="Genomic_DNA"/>
</dbReference>
<sequence>MHLRLLKFHNVPSGVYGARMSARTFPPMLARLRASAGLGVLVLLVFVMKIDMATACQANDARQALGGDAPVAFVDAAAAYDKGCCLLSGCGDCCAHTLALVPQSRVLPPLVATAALPQWAIGWAPTTYPVAMRPPIAV</sequence>
<proteinExistence type="predicted"/>
<name>A0A7C9HR21_9GAMM</name>
<dbReference type="AlphaFoldDB" id="A0A7C9HR21"/>
<gene>
    <name evidence="1" type="ORF">GN331_04030</name>
</gene>
<protein>
    <recommendedName>
        <fullName evidence="3">CopL family metal-binding regulatory protein</fullName>
    </recommendedName>
</protein>
<evidence type="ECO:0000313" key="1">
    <source>
        <dbReference type="EMBL" id="MUV13371.1"/>
    </source>
</evidence>
<dbReference type="Proteomes" id="UP000479692">
    <property type="component" value="Unassembled WGS sequence"/>
</dbReference>